<keyword evidence="1" id="KW-0472">Membrane</keyword>
<organism evidence="2 3">
    <name type="scientific">Qipengyuania aurantiaca</name>
    <dbReference type="NCBI Taxonomy" id="2867233"/>
    <lineage>
        <taxon>Bacteria</taxon>
        <taxon>Pseudomonadati</taxon>
        <taxon>Pseudomonadota</taxon>
        <taxon>Alphaproteobacteria</taxon>
        <taxon>Sphingomonadales</taxon>
        <taxon>Erythrobacteraceae</taxon>
        <taxon>Qipengyuania</taxon>
    </lineage>
</organism>
<dbReference type="RefSeq" id="WP_221426647.1">
    <property type="nucleotide sequence ID" value="NZ_CP081295.1"/>
</dbReference>
<gene>
    <name evidence="2" type="ORF">K3148_06995</name>
</gene>
<dbReference type="EMBL" id="CP081295">
    <property type="protein sequence ID" value="QZD91193.1"/>
    <property type="molecule type" value="Genomic_DNA"/>
</dbReference>
<accession>A0ABX8ZQ89</accession>
<evidence type="ECO:0000313" key="3">
    <source>
        <dbReference type="Proteomes" id="UP000824281"/>
    </source>
</evidence>
<reference evidence="2 3" key="1">
    <citation type="submission" date="2021-08" db="EMBL/GenBank/DDBJ databases">
        <title>Comparative Genomics Analysis of the Genus Qipengyuania Reveals Extensive Genetic Diversity and Metabolic Versatility, Including the Description of Fifteen Novel Species.</title>
        <authorList>
            <person name="Liu Y."/>
        </authorList>
    </citation>
    <scope>NUCLEOTIDE SEQUENCE [LARGE SCALE GENOMIC DNA]</scope>
    <source>
        <strain evidence="2 3">1NDH13</strain>
    </source>
</reference>
<dbReference type="InterPro" id="IPR058117">
    <property type="entry name" value="BV97_02767-like"/>
</dbReference>
<proteinExistence type="predicted"/>
<feature type="transmembrane region" description="Helical" evidence="1">
    <location>
        <begin position="29"/>
        <end position="50"/>
    </location>
</feature>
<feature type="transmembrane region" description="Helical" evidence="1">
    <location>
        <begin position="87"/>
        <end position="108"/>
    </location>
</feature>
<keyword evidence="1" id="KW-1133">Transmembrane helix</keyword>
<sequence length="116" mass="12668">MWSFAAKALPAGVMIAAIAEVGRRMPAAAALIASLPLVSILGMIFLWHARPDIENMAHHSQATFWFVLPSLPMFLLIPVLLRIGVSFWLSLAAGCVLTVLLYLGMVHFGPRFGLRL</sequence>
<name>A0ABX8ZQ89_9SPHN</name>
<evidence type="ECO:0000256" key="1">
    <source>
        <dbReference type="SAM" id="Phobius"/>
    </source>
</evidence>
<dbReference type="Proteomes" id="UP000824281">
    <property type="component" value="Chromosome"/>
</dbReference>
<evidence type="ECO:0000313" key="2">
    <source>
        <dbReference type="EMBL" id="QZD91193.1"/>
    </source>
</evidence>
<keyword evidence="3" id="KW-1185">Reference proteome</keyword>
<feature type="transmembrane region" description="Helical" evidence="1">
    <location>
        <begin position="62"/>
        <end position="81"/>
    </location>
</feature>
<dbReference type="NCBIfam" id="NF006749">
    <property type="entry name" value="PRK09272.1-2"/>
    <property type="match status" value="1"/>
</dbReference>
<keyword evidence="1" id="KW-0812">Transmembrane</keyword>
<protein>
    <submittedName>
        <fullName evidence="2">DUF3147 family protein</fullName>
    </submittedName>
</protein>